<dbReference type="Pfam" id="PF01183">
    <property type="entry name" value="Glyco_hydro_25"/>
    <property type="match status" value="1"/>
</dbReference>
<dbReference type="Proteomes" id="UP000461754">
    <property type="component" value="Unassembled WGS sequence"/>
</dbReference>
<evidence type="ECO:0000256" key="2">
    <source>
        <dbReference type="ARBA" id="ARBA00022801"/>
    </source>
</evidence>
<dbReference type="InterPro" id="IPR002053">
    <property type="entry name" value="Glyco_hydro_25"/>
</dbReference>
<dbReference type="GO" id="GO:0003796">
    <property type="term" value="F:lysozyme activity"/>
    <property type="evidence" value="ECO:0007669"/>
    <property type="project" value="InterPro"/>
</dbReference>
<dbReference type="Gene3D" id="1.10.101.10">
    <property type="entry name" value="PGBD-like superfamily/PGBD"/>
    <property type="match status" value="1"/>
</dbReference>
<organism evidence="5 6">
    <name type="scientific">Pseudoramibacter porci</name>
    <dbReference type="NCBI Taxonomy" id="2606631"/>
    <lineage>
        <taxon>Bacteria</taxon>
        <taxon>Bacillati</taxon>
        <taxon>Bacillota</taxon>
        <taxon>Clostridia</taxon>
        <taxon>Eubacteriales</taxon>
        <taxon>Eubacteriaceae</taxon>
        <taxon>Pseudoramibacter</taxon>
    </lineage>
</organism>
<dbReference type="InterPro" id="IPR036365">
    <property type="entry name" value="PGBD-like_sf"/>
</dbReference>
<dbReference type="AlphaFoldDB" id="A0A7X2T9J9"/>
<feature type="domain" description="Peptidoglycan binding-like" evidence="4">
    <location>
        <begin position="272"/>
        <end position="308"/>
    </location>
</feature>
<keyword evidence="6" id="KW-1185">Reference proteome</keyword>
<comment type="caution">
    <text evidence="5">The sequence shown here is derived from an EMBL/GenBank/DDBJ whole genome shotgun (WGS) entry which is preliminary data.</text>
</comment>
<proteinExistence type="inferred from homology"/>
<dbReference type="InterPro" id="IPR017853">
    <property type="entry name" value="GH"/>
</dbReference>
<dbReference type="PANTHER" id="PTHR34135:SF2">
    <property type="entry name" value="LYSOZYME"/>
    <property type="match status" value="1"/>
</dbReference>
<dbReference type="InterPro" id="IPR002477">
    <property type="entry name" value="Peptidoglycan-bd-like"/>
</dbReference>
<dbReference type="EMBL" id="VUMO01000003">
    <property type="protein sequence ID" value="MSS19462.1"/>
    <property type="molecule type" value="Genomic_DNA"/>
</dbReference>
<accession>A0A7X2T9J9</accession>
<dbReference type="GO" id="GO:0009253">
    <property type="term" value="P:peptidoglycan catabolic process"/>
    <property type="evidence" value="ECO:0007669"/>
    <property type="project" value="InterPro"/>
</dbReference>
<name>A0A7X2T9J9_9FIRM</name>
<dbReference type="PROSITE" id="PS51904">
    <property type="entry name" value="GLYCOSYL_HYDROL_F25_2"/>
    <property type="match status" value="1"/>
</dbReference>
<gene>
    <name evidence="5" type="ORF">FYJ52_03415</name>
</gene>
<evidence type="ECO:0000256" key="3">
    <source>
        <dbReference type="ARBA" id="ARBA00023295"/>
    </source>
</evidence>
<dbReference type="SUPFAM" id="SSF51445">
    <property type="entry name" value="(Trans)glycosidases"/>
    <property type="match status" value="1"/>
</dbReference>
<dbReference type="Pfam" id="PF01471">
    <property type="entry name" value="PG_binding_1"/>
    <property type="match status" value="1"/>
</dbReference>
<comment type="similarity">
    <text evidence="1">Belongs to the glycosyl hydrolase 25 family.</text>
</comment>
<evidence type="ECO:0000313" key="6">
    <source>
        <dbReference type="Proteomes" id="UP000461754"/>
    </source>
</evidence>
<evidence type="ECO:0000313" key="5">
    <source>
        <dbReference type="EMBL" id="MSS19462.1"/>
    </source>
</evidence>
<evidence type="ECO:0000259" key="4">
    <source>
        <dbReference type="Pfam" id="PF01471"/>
    </source>
</evidence>
<dbReference type="SUPFAM" id="SSF47090">
    <property type="entry name" value="PGBD-like"/>
    <property type="match status" value="1"/>
</dbReference>
<sequence length="313" mass="34636">MKRIAPYEYGREFIRKEVAVALYGIDISNHNLAVNYYLQSFYMIKASEGRTFADPLRERHAKGALSAGRLIGFYHYARPEHNRMADEADFFVRLVRPYLGRAVLALDWEGRALAYGPDTALAWLDRVTALTGVRPLFYCSDSQTARYAKLAGRDYGLWDAKYSTHPPAHVGWPFIAMWQYSGTKIDRNVFYGGKDAWMRYASGGKIAAPHTQAKPTGAAWVKALQRELNAQYGAGLQVDGIPGPKTRAICPVLTRNSRGQITRLVQQALGVRADGIFGPATEAAVKAFQAAHGLAADGIVGPHTWRALLPLAH</sequence>
<keyword evidence="2" id="KW-0378">Hydrolase</keyword>
<dbReference type="RefSeq" id="WP_154575868.1">
    <property type="nucleotide sequence ID" value="NZ_VUMO01000003.1"/>
</dbReference>
<dbReference type="InterPro" id="IPR036366">
    <property type="entry name" value="PGBDSf"/>
</dbReference>
<dbReference type="Gene3D" id="3.20.20.80">
    <property type="entry name" value="Glycosidases"/>
    <property type="match status" value="1"/>
</dbReference>
<dbReference type="GO" id="GO:0016998">
    <property type="term" value="P:cell wall macromolecule catabolic process"/>
    <property type="evidence" value="ECO:0007669"/>
    <property type="project" value="InterPro"/>
</dbReference>
<dbReference type="GO" id="GO:0016052">
    <property type="term" value="P:carbohydrate catabolic process"/>
    <property type="evidence" value="ECO:0007669"/>
    <property type="project" value="TreeGrafter"/>
</dbReference>
<dbReference type="PANTHER" id="PTHR34135">
    <property type="entry name" value="LYSOZYME"/>
    <property type="match status" value="1"/>
</dbReference>
<dbReference type="SMART" id="SM00641">
    <property type="entry name" value="Glyco_25"/>
    <property type="match status" value="1"/>
</dbReference>
<dbReference type="InterPro" id="IPR018077">
    <property type="entry name" value="Glyco_hydro_fam25_subgr"/>
</dbReference>
<evidence type="ECO:0000256" key="1">
    <source>
        <dbReference type="ARBA" id="ARBA00010646"/>
    </source>
</evidence>
<protein>
    <recommendedName>
        <fullName evidence="4">Peptidoglycan binding-like domain-containing protein</fullName>
    </recommendedName>
</protein>
<reference evidence="5 6" key="1">
    <citation type="submission" date="2019-08" db="EMBL/GenBank/DDBJ databases">
        <title>In-depth cultivation of the pig gut microbiome towards novel bacterial diversity and tailored functional studies.</title>
        <authorList>
            <person name="Wylensek D."/>
            <person name="Hitch T.C.A."/>
            <person name="Clavel T."/>
        </authorList>
    </citation>
    <scope>NUCLEOTIDE SEQUENCE [LARGE SCALE GENOMIC DNA]</scope>
    <source>
        <strain evidence="5 6">RF-744-FAT-4</strain>
    </source>
</reference>
<keyword evidence="3" id="KW-0326">Glycosidase</keyword>